<organism evidence="1 2">
    <name type="scientific">Klebsiella phage vB_KleM_RaK2</name>
    <dbReference type="NCBI Taxonomy" id="1147094"/>
    <lineage>
        <taxon>Viruses</taxon>
        <taxon>Duplodnaviria</taxon>
        <taxon>Heunggongvirae</taxon>
        <taxon>Uroviricota</taxon>
        <taxon>Caudoviricetes</taxon>
        <taxon>Alcyoneusvirus</taxon>
        <taxon>Alcyoneusvirus RaK2</taxon>
    </lineage>
</organism>
<reference evidence="1 2" key="1">
    <citation type="journal article" date="2012" name="J. Virol.">
        <title>Genome of Klebsiella sp.-Infecting Bacteriophage vB_KleM_RaK2.</title>
        <authorList>
            <person name="Simoliunas E."/>
            <person name="Kaliniene L."/>
            <person name="Truncaite L."/>
            <person name="Klausa V."/>
            <person name="Zajanckauskaite A."/>
            <person name="Meskys R."/>
        </authorList>
    </citation>
    <scope>NUCLEOTIDE SEQUENCE [LARGE SCALE GENOMIC DNA]</scope>
</reference>
<dbReference type="RefSeq" id="YP_007007157.1">
    <property type="nucleotide sequence ID" value="NC_019526.1"/>
</dbReference>
<sequence>MAIAPKKPKPNDNSVKCMLGALLLSKSLILMEYNNKRDILNAKYYNSKVSQEVYHFCKYCVNNPSDISYFNESGNLRYQNPVFEFYIEHYDMGFKYSSQSDVVYFKVQNNWMEFSTNKYDKMLLSSVFFCLSERERNEKILSNIQNTIDSKLRYLAMYKETK</sequence>
<gene>
    <name evidence="1" type="ORF">RaK2_00002</name>
</gene>
<evidence type="ECO:0000313" key="2">
    <source>
        <dbReference type="Proteomes" id="UP000007524"/>
    </source>
</evidence>
<name>H6X3F9_9CAUD</name>
<dbReference type="KEGG" id="vg:14012591"/>
<protein>
    <submittedName>
        <fullName evidence="1">Uncharacterized protein</fullName>
    </submittedName>
</protein>
<accession>H6X3F9</accession>
<evidence type="ECO:0000313" key="1">
    <source>
        <dbReference type="EMBL" id="AFA44275.1"/>
    </source>
</evidence>
<dbReference type="GeneID" id="14012591"/>
<dbReference type="EMBL" id="JQ513383">
    <property type="protein sequence ID" value="AFA44275.1"/>
    <property type="molecule type" value="Genomic_DNA"/>
</dbReference>
<keyword evidence="2" id="KW-1185">Reference proteome</keyword>
<proteinExistence type="predicted"/>
<dbReference type="Proteomes" id="UP000007524">
    <property type="component" value="Segment"/>
</dbReference>